<name>A0A4R3LNL9_9HYPH</name>
<keyword evidence="3" id="KW-1185">Reference proteome</keyword>
<dbReference type="Proteomes" id="UP000294664">
    <property type="component" value="Unassembled WGS sequence"/>
</dbReference>
<evidence type="ECO:0000313" key="1">
    <source>
        <dbReference type="EMBL" id="TCT02053.1"/>
    </source>
</evidence>
<dbReference type="EMBL" id="SMAI01000015">
    <property type="protein sequence ID" value="TCT02053.1"/>
    <property type="molecule type" value="Genomic_DNA"/>
</dbReference>
<comment type="caution">
    <text evidence="1">The sequence shown here is derived from an EMBL/GenBank/DDBJ whole genome shotgun (WGS) entry which is preliminary data.</text>
</comment>
<evidence type="ECO:0000313" key="2">
    <source>
        <dbReference type="EMBL" id="TCT03883.1"/>
    </source>
</evidence>
<dbReference type="AlphaFoldDB" id="A0A4R3LNL9"/>
<proteinExistence type="predicted"/>
<evidence type="ECO:0000313" key="3">
    <source>
        <dbReference type="Proteomes" id="UP000294664"/>
    </source>
</evidence>
<organism evidence="1 3">
    <name type="scientific">Aquabacter spiritensis</name>
    <dbReference type="NCBI Taxonomy" id="933073"/>
    <lineage>
        <taxon>Bacteria</taxon>
        <taxon>Pseudomonadati</taxon>
        <taxon>Pseudomonadota</taxon>
        <taxon>Alphaproteobacteria</taxon>
        <taxon>Hyphomicrobiales</taxon>
        <taxon>Xanthobacteraceae</taxon>
        <taxon>Aquabacter</taxon>
    </lineage>
</organism>
<protein>
    <submittedName>
        <fullName evidence="1">Uncharacterized protein</fullName>
    </submittedName>
</protein>
<dbReference type="EMBL" id="SMAI01000008">
    <property type="protein sequence ID" value="TCT03883.1"/>
    <property type="molecule type" value="Genomic_DNA"/>
</dbReference>
<reference evidence="1 3" key="1">
    <citation type="submission" date="2019-03" db="EMBL/GenBank/DDBJ databases">
        <title>Genomic Encyclopedia of Type Strains, Phase IV (KMG-IV): sequencing the most valuable type-strain genomes for metagenomic binning, comparative biology and taxonomic classification.</title>
        <authorList>
            <person name="Goeker M."/>
        </authorList>
    </citation>
    <scope>NUCLEOTIDE SEQUENCE [LARGE SCALE GENOMIC DNA]</scope>
    <source>
        <strain evidence="1 3">DSM 9035</strain>
    </source>
</reference>
<sequence length="39" mass="4189">MIASFSIDSTVDVGSLGPVGRSATEIRFFLSATVFWLIP</sequence>
<accession>A0A4R3LNL9</accession>
<gene>
    <name evidence="2" type="ORF">EDC64_10849</name>
    <name evidence="1" type="ORF">EDC64_11584</name>
</gene>